<dbReference type="Gene3D" id="2.102.10.10">
    <property type="entry name" value="Rieske [2Fe-2S] iron-sulphur domain"/>
    <property type="match status" value="1"/>
</dbReference>
<evidence type="ECO:0000256" key="11">
    <source>
        <dbReference type="ARBA" id="ARBA00023136"/>
    </source>
</evidence>
<dbReference type="PANTHER" id="PTHR24221">
    <property type="entry name" value="ATP-BINDING CASSETTE SUB-FAMILY B"/>
    <property type="match status" value="1"/>
</dbReference>
<dbReference type="GO" id="GO:0016887">
    <property type="term" value="F:ATP hydrolysis activity"/>
    <property type="evidence" value="ECO:0007669"/>
    <property type="project" value="InterPro"/>
</dbReference>
<dbReference type="CDD" id="cd18583">
    <property type="entry name" value="ABC_6TM_HMT1"/>
    <property type="match status" value="1"/>
</dbReference>
<dbReference type="InterPro" id="IPR006076">
    <property type="entry name" value="FAD-dep_OxRdtase"/>
</dbReference>
<feature type="compositionally biased region" description="Polar residues" evidence="13">
    <location>
        <begin position="653"/>
        <end position="663"/>
    </location>
</feature>
<dbReference type="GO" id="GO:0140359">
    <property type="term" value="F:ABC-type transporter activity"/>
    <property type="evidence" value="ECO:0007669"/>
    <property type="project" value="InterPro"/>
</dbReference>
<evidence type="ECO:0000256" key="3">
    <source>
        <dbReference type="ARBA" id="ARBA00022692"/>
    </source>
</evidence>
<evidence type="ECO:0000256" key="12">
    <source>
        <dbReference type="ARBA" id="ARBA00024363"/>
    </source>
</evidence>
<dbReference type="Pfam" id="PF00664">
    <property type="entry name" value="ABC_membrane"/>
    <property type="match status" value="1"/>
</dbReference>
<dbReference type="FunFam" id="2.102.10.10:FF:000014">
    <property type="entry name" value="Oxidoreductase, FAD dependent"/>
    <property type="match status" value="1"/>
</dbReference>
<evidence type="ECO:0000256" key="2">
    <source>
        <dbReference type="ARBA" id="ARBA00022448"/>
    </source>
</evidence>
<evidence type="ECO:0000256" key="10">
    <source>
        <dbReference type="ARBA" id="ARBA00023014"/>
    </source>
</evidence>
<comment type="similarity">
    <text evidence="12">Belongs to the ABC transporter superfamily. ABCB family. Heavy Metal importer (TC 3.A.1.210) subfamily.</text>
</comment>
<dbReference type="InterPro" id="IPR011527">
    <property type="entry name" value="ABC1_TM_dom"/>
</dbReference>
<dbReference type="Pfam" id="PF00355">
    <property type="entry name" value="Rieske"/>
    <property type="match status" value="1"/>
</dbReference>
<evidence type="ECO:0000256" key="7">
    <source>
        <dbReference type="ARBA" id="ARBA00022840"/>
    </source>
</evidence>
<dbReference type="Gene3D" id="3.30.9.10">
    <property type="entry name" value="D-Amino Acid Oxidase, subunit A, domain 2"/>
    <property type="match status" value="1"/>
</dbReference>
<feature type="domain" description="Rieske" evidence="17">
    <location>
        <begin position="512"/>
        <end position="596"/>
    </location>
</feature>
<dbReference type="InterPro" id="IPR038010">
    <property type="entry name" value="YhfW_C"/>
</dbReference>
<feature type="region of interest" description="Disordered" evidence="13">
    <location>
        <begin position="587"/>
        <end position="611"/>
    </location>
</feature>
<feature type="transmembrane region" description="Helical" evidence="14">
    <location>
        <begin position="1102"/>
        <end position="1123"/>
    </location>
</feature>
<dbReference type="EMBL" id="CP034205">
    <property type="protein sequence ID" value="QBZ55244.1"/>
    <property type="molecule type" value="Genomic_DNA"/>
</dbReference>
<evidence type="ECO:0000256" key="13">
    <source>
        <dbReference type="SAM" id="MobiDB-lite"/>
    </source>
</evidence>
<feature type="transmembrane region" description="Helical" evidence="14">
    <location>
        <begin position="1185"/>
        <end position="1208"/>
    </location>
</feature>
<dbReference type="SMART" id="SM00382">
    <property type="entry name" value="AAA"/>
    <property type="match status" value="1"/>
</dbReference>
<feature type="compositionally biased region" description="Polar residues" evidence="13">
    <location>
        <begin position="877"/>
        <end position="892"/>
    </location>
</feature>
<proteinExistence type="inferred from homology"/>
<feature type="domain" description="ABC transporter" evidence="15">
    <location>
        <begin position="1280"/>
        <end position="1514"/>
    </location>
</feature>
<evidence type="ECO:0000256" key="5">
    <source>
        <dbReference type="ARBA" id="ARBA00022723"/>
    </source>
</evidence>
<keyword evidence="3 14" id="KW-0812">Transmembrane</keyword>
<dbReference type="InterPro" id="IPR003593">
    <property type="entry name" value="AAA+_ATPase"/>
</dbReference>
<keyword evidence="9" id="KW-0408">Iron</keyword>
<feature type="transmembrane region" description="Helical" evidence="14">
    <location>
        <begin position="934"/>
        <end position="951"/>
    </location>
</feature>
<evidence type="ECO:0000259" key="17">
    <source>
        <dbReference type="PROSITE" id="PS51296"/>
    </source>
</evidence>
<dbReference type="FunFam" id="3.40.50.300:FF:000287">
    <property type="entry name" value="Multidrug ABC transporter ATP-binding protein"/>
    <property type="match status" value="1"/>
</dbReference>
<keyword evidence="7" id="KW-0067">ATP-binding</keyword>
<dbReference type="PROSITE" id="PS50893">
    <property type="entry name" value="ABC_TRANSPORTER_2"/>
    <property type="match status" value="1"/>
</dbReference>
<feature type="domain" description="ABC transmembrane type-1" evidence="16">
    <location>
        <begin position="963"/>
        <end position="1246"/>
    </location>
</feature>
<dbReference type="Gene3D" id="3.40.50.300">
    <property type="entry name" value="P-loop containing nucleotide triphosphate hydrolases"/>
    <property type="match status" value="1"/>
</dbReference>
<dbReference type="Proteomes" id="UP000294847">
    <property type="component" value="Chromosome 2"/>
</dbReference>
<keyword evidence="5" id="KW-0479">Metal-binding</keyword>
<dbReference type="GO" id="GO:0005524">
    <property type="term" value="F:ATP binding"/>
    <property type="evidence" value="ECO:0007669"/>
    <property type="project" value="UniProtKB-KW"/>
</dbReference>
<dbReference type="InterPro" id="IPR017941">
    <property type="entry name" value="Rieske_2Fe-2S"/>
</dbReference>
<feature type="transmembrane region" description="Helical" evidence="14">
    <location>
        <begin position="1220"/>
        <end position="1238"/>
    </location>
</feature>
<dbReference type="SUPFAM" id="SSF52540">
    <property type="entry name" value="P-loop containing nucleoside triphosphate hydrolases"/>
    <property type="match status" value="1"/>
</dbReference>
<dbReference type="InterPro" id="IPR017871">
    <property type="entry name" value="ABC_transporter-like_CS"/>
</dbReference>
<dbReference type="GO" id="GO:0016020">
    <property type="term" value="C:membrane"/>
    <property type="evidence" value="ECO:0007669"/>
    <property type="project" value="UniProtKB-SubCell"/>
</dbReference>
<feature type="transmembrane region" description="Helical" evidence="14">
    <location>
        <begin position="820"/>
        <end position="840"/>
    </location>
</feature>
<dbReference type="Gene3D" id="3.50.50.60">
    <property type="entry name" value="FAD/NAD(P)-binding domain"/>
    <property type="match status" value="1"/>
</dbReference>
<organism evidence="18 19">
    <name type="scientific">Pyricularia oryzae</name>
    <name type="common">Rice blast fungus</name>
    <name type="synonym">Magnaporthe oryzae</name>
    <dbReference type="NCBI Taxonomy" id="318829"/>
    <lineage>
        <taxon>Eukaryota</taxon>
        <taxon>Fungi</taxon>
        <taxon>Dikarya</taxon>
        <taxon>Ascomycota</taxon>
        <taxon>Pezizomycotina</taxon>
        <taxon>Sordariomycetes</taxon>
        <taxon>Sordariomycetidae</taxon>
        <taxon>Magnaporthales</taxon>
        <taxon>Pyriculariaceae</taxon>
        <taxon>Pyricularia</taxon>
    </lineage>
</organism>
<dbReference type="InterPro" id="IPR036640">
    <property type="entry name" value="ABC1_TM_sf"/>
</dbReference>
<feature type="region of interest" description="Disordered" evidence="13">
    <location>
        <begin position="640"/>
        <end position="663"/>
    </location>
</feature>
<evidence type="ECO:0008006" key="20">
    <source>
        <dbReference type="Google" id="ProtNLM"/>
    </source>
</evidence>
<dbReference type="PROSITE" id="PS50929">
    <property type="entry name" value="ABC_TM1F"/>
    <property type="match status" value="1"/>
</dbReference>
<keyword evidence="6" id="KW-0547">Nucleotide-binding</keyword>
<sequence>MIRSLSQPVRFHTRLLLPLTPRASIVSFIHRVRNTDCICSLEVQTGRRNMSVTAGSRQKFEQQFEATSGATNAVWIHNDTYANRSGHNLKALAGDIEADVCVVGSGIAGISVAYELVTRGKHVVLLEAREVLSGETGRTSGHLSNALDDGYLEIQKKHGTQGAKAAAESHTWALNYVGELARKLGIDCEYRQVPAYTISQYSRNDAKHAEDLEEIKKEVQMAQQLGIDVEFNEGLQVKGWSSEPGRPDQRDGAVWRNQATFHPTKYVNGVLGFLLKQPNFRCFTQTRVMSVNEPGIEILGVGNKHVEVKTQYGNNVTCEYAVEATNVPLQKLSVVAELEYDRTYCIAIRVPKGSVEDCLIYDTAEEYKYVRLSACDESDDYLVVGGMDHKVGQENTGGRFEELETWTRERFPQAGAVDYMWSGQVFEPVDYMAFIGLNQACKRTFIVTGDSGNGLTHGVIAGRLIADEIDGQRNSWADLYSPKRMMSIVKSATTMLAHDMQINSQYKRFLQTDITDIEDLIPGSGGVMNPKTQKPIAVYKDENGNITKVSALCPHMKGVVCWNGVEKSWDCPVHGSRFSKDGLCVEGPAKGNLEPPNGGDQSPADESQKPVGNLDMMNMIVAKSHKMGRRHPVSLPSIDLPESLVDCPKGTPPTKSDSPKSANSSRMMVLPSFGPTQLVPLITALHYAYPAAVFIYYIASSAVTVCTLQSSVDRARHVYLGTLACLMVTFIFTFVVELGVLLTVSSIGGCLSQIRPDIVIGLLSPILVFGVLVADLFGTVAPVWRTYIGPYVLAALTEPLLAILNQTADSPSSWRWPDYIALGAVMVRETLAVSILVLYASGRPKVEAPSSPDDTERQPLLQKTDNPVVHGNAGRYGSTQAEDSSERTQPGEQQIGDGSKVKAKAKSKDTAESPYERRRREARERMETRLRQEGNWFLYIKSFAVFLPYIWPAGDRVLQLHAVLVGVCLLANNALNVLIPRQMGVLTDSLSGANNEDPWVQVIIFAALRLAASEAGLSFARQWLWIPVENYSAAALSSAAYSHVLNLSADFHDSKGISELSMAIQSGQSLSGLLDSICFRAMPMMIDLCLAFAYLSTTFGPYEGLITVATAVIFFHIATRMLAKLSEPRKSEISAWFHEHYVLQAGIQGWSTVTCFNQVPYEENRYTEAVKDRVTKSETVYTGYLFAYAFQYLVLLAGLLAGSFLAVYQVASKEATAGQFIMLLTYWGQLVSPLNYFAGLGKTISRNLVQAEQLLEIMQKKPTILSKDGAPALELSGARVKFDKVGFSYDGKKKILNNVSFDAPPGTTVAFVGATGAGKSTILKLLARLYDVNEGSITVDGQDIRDVDQCSLRDHIGIVPQAPVLFNDTIMNNVRYARLSATDDEVFDACKAACVHDQVIGFTDGYETRVGERGVKVSGGELQRLAIARAILKQPSIVLLDEATSSVDTETEQKIQDAFGSLCAGRTTFIVAHRLSTVMNAHIIMVVSGGEIIEHGCHDTLIAKRGKYSELWSKQFFAKPRSRLANDLDLADGIQVTPQRHTVETSKGTANGMSSSQDGSDGTAIHTPSGHHREGSKLNPDAPTFTPRAADAHVCLSKPTETADKSISNEDQDVIPEKQPLQERETNQDPSESGGGSSKL</sequence>
<keyword evidence="10" id="KW-0411">Iron-sulfur</keyword>
<dbReference type="InterPro" id="IPR039421">
    <property type="entry name" value="Type_1_exporter"/>
</dbReference>
<dbReference type="SUPFAM" id="SSF90123">
    <property type="entry name" value="ABC transporter transmembrane region"/>
    <property type="match status" value="1"/>
</dbReference>
<protein>
    <recommendedName>
        <fullName evidence="20">Heavy metal tolerance protein</fullName>
    </recommendedName>
</protein>
<dbReference type="InterPro" id="IPR003439">
    <property type="entry name" value="ABC_transporter-like_ATP-bd"/>
</dbReference>
<evidence type="ECO:0000313" key="19">
    <source>
        <dbReference type="Proteomes" id="UP000294847"/>
    </source>
</evidence>
<evidence type="ECO:0000256" key="14">
    <source>
        <dbReference type="SAM" id="Phobius"/>
    </source>
</evidence>
<evidence type="ECO:0000256" key="1">
    <source>
        <dbReference type="ARBA" id="ARBA00004141"/>
    </source>
</evidence>
<dbReference type="InterPro" id="IPR036188">
    <property type="entry name" value="FAD/NAD-bd_sf"/>
</dbReference>
<dbReference type="SUPFAM" id="SSF51905">
    <property type="entry name" value="FAD/NAD(P)-binding domain"/>
    <property type="match status" value="1"/>
</dbReference>
<feature type="transmembrane region" description="Helical" evidence="14">
    <location>
        <begin position="718"/>
        <end position="742"/>
    </location>
</feature>
<keyword evidence="8 14" id="KW-1133">Transmembrane helix</keyword>
<evidence type="ECO:0000313" key="18">
    <source>
        <dbReference type="EMBL" id="QBZ55244.1"/>
    </source>
</evidence>
<evidence type="ECO:0000259" key="16">
    <source>
        <dbReference type="PROSITE" id="PS50929"/>
    </source>
</evidence>
<feature type="compositionally biased region" description="Basic and acidic residues" evidence="13">
    <location>
        <begin position="906"/>
        <end position="920"/>
    </location>
</feature>
<feature type="compositionally biased region" description="Polar residues" evidence="13">
    <location>
        <begin position="1538"/>
        <end position="1560"/>
    </location>
</feature>
<dbReference type="CDD" id="cd03477">
    <property type="entry name" value="Rieske_YhfW_C"/>
    <property type="match status" value="1"/>
</dbReference>
<dbReference type="PANTHER" id="PTHR24221:SF503">
    <property type="entry name" value="MITOCHONDRIAL POTASSIUM CHANNEL ATP-BINDING SUBUNIT"/>
    <property type="match status" value="1"/>
</dbReference>
<dbReference type="PROSITE" id="PS00211">
    <property type="entry name" value="ABC_TRANSPORTER_1"/>
    <property type="match status" value="1"/>
</dbReference>
<feature type="region of interest" description="Disordered" evidence="13">
    <location>
        <begin position="1538"/>
        <end position="1640"/>
    </location>
</feature>
<feature type="transmembrane region" description="Helical" evidence="14">
    <location>
        <begin position="957"/>
        <end position="979"/>
    </location>
</feature>
<dbReference type="SUPFAM" id="SSF50022">
    <property type="entry name" value="ISP domain"/>
    <property type="match status" value="1"/>
</dbReference>
<evidence type="ECO:0000256" key="8">
    <source>
        <dbReference type="ARBA" id="ARBA00022989"/>
    </source>
</evidence>
<dbReference type="GO" id="GO:0051537">
    <property type="term" value="F:2 iron, 2 sulfur cluster binding"/>
    <property type="evidence" value="ECO:0007669"/>
    <property type="project" value="UniProtKB-KW"/>
</dbReference>
<dbReference type="InterPro" id="IPR027417">
    <property type="entry name" value="P-loop_NTPase"/>
</dbReference>
<comment type="subcellular location">
    <subcellularLocation>
        <location evidence="1">Membrane</location>
        <topology evidence="1">Multi-pass membrane protein</topology>
    </subcellularLocation>
</comment>
<keyword evidence="11 14" id="KW-0472">Membrane</keyword>
<keyword evidence="2" id="KW-0813">Transport</keyword>
<feature type="transmembrane region" description="Helical" evidence="14">
    <location>
        <begin position="762"/>
        <end position="784"/>
    </location>
</feature>
<dbReference type="InterPro" id="IPR036922">
    <property type="entry name" value="Rieske_2Fe-2S_sf"/>
</dbReference>
<dbReference type="GO" id="GO:0046872">
    <property type="term" value="F:metal ion binding"/>
    <property type="evidence" value="ECO:0007669"/>
    <property type="project" value="UniProtKB-KW"/>
</dbReference>
<keyword evidence="4" id="KW-0001">2Fe-2S</keyword>
<feature type="transmembrane region" description="Helical" evidence="14">
    <location>
        <begin position="687"/>
        <end position="706"/>
    </location>
</feature>
<evidence type="ECO:0000256" key="4">
    <source>
        <dbReference type="ARBA" id="ARBA00022714"/>
    </source>
</evidence>
<gene>
    <name evidence="18" type="ORF">PoMZ_00140</name>
</gene>
<name>A0A4P7N5G5_PYROR</name>
<evidence type="ECO:0000256" key="6">
    <source>
        <dbReference type="ARBA" id="ARBA00022741"/>
    </source>
</evidence>
<feature type="transmembrane region" description="Helical" evidence="14">
    <location>
        <begin position="791"/>
        <end position="808"/>
    </location>
</feature>
<feature type="region of interest" description="Disordered" evidence="13">
    <location>
        <begin position="845"/>
        <end position="920"/>
    </location>
</feature>
<reference evidence="18 19" key="1">
    <citation type="journal article" date="2019" name="Mol. Biol. Evol.">
        <title>Blast fungal genomes show frequent chromosomal changes, gene gains and losses, and effector gene turnover.</title>
        <authorList>
            <person name="Gomez Luciano L.B."/>
            <person name="Jason Tsai I."/>
            <person name="Chuma I."/>
            <person name="Tosa Y."/>
            <person name="Chen Y.H."/>
            <person name="Li J.Y."/>
            <person name="Li M.Y."/>
            <person name="Jade Lu M.Y."/>
            <person name="Nakayashiki H."/>
            <person name="Li W.H."/>
        </authorList>
    </citation>
    <scope>NUCLEOTIDE SEQUENCE [LARGE SCALE GENOMIC DNA]</scope>
    <source>
        <strain evidence="18">MZ5-1-6</strain>
    </source>
</reference>
<evidence type="ECO:0000259" key="15">
    <source>
        <dbReference type="PROSITE" id="PS50893"/>
    </source>
</evidence>
<accession>A0A4P7N5G5</accession>
<dbReference type="Gene3D" id="1.20.1560.10">
    <property type="entry name" value="ABC transporter type 1, transmembrane domain"/>
    <property type="match status" value="1"/>
</dbReference>
<evidence type="ECO:0000256" key="9">
    <source>
        <dbReference type="ARBA" id="ARBA00023004"/>
    </source>
</evidence>
<dbReference type="Pfam" id="PF00005">
    <property type="entry name" value="ABC_tran"/>
    <property type="match status" value="1"/>
</dbReference>
<dbReference type="PROSITE" id="PS51296">
    <property type="entry name" value="RIESKE"/>
    <property type="match status" value="1"/>
</dbReference>
<dbReference type="Pfam" id="PF01266">
    <property type="entry name" value="DAO"/>
    <property type="match status" value="1"/>
</dbReference>